<protein>
    <recommendedName>
        <fullName evidence="8">Fmp27p</fullName>
    </recommendedName>
</protein>
<keyword evidence="2" id="KW-0472">Membrane</keyword>
<name>A0A167DRB8_9ASCO</name>
<feature type="region of interest" description="Disordered" evidence="1">
    <location>
        <begin position="1257"/>
        <end position="1322"/>
    </location>
</feature>
<feature type="compositionally biased region" description="Polar residues" evidence="1">
    <location>
        <begin position="2877"/>
        <end position="2886"/>
    </location>
</feature>
<dbReference type="InterPro" id="IPR045167">
    <property type="entry name" value="Hobbit"/>
</dbReference>
<evidence type="ECO:0000256" key="2">
    <source>
        <dbReference type="SAM" id="Phobius"/>
    </source>
</evidence>
<dbReference type="InterPro" id="IPR019449">
    <property type="entry name" value="FMP27_WPPW_RBG"/>
</dbReference>
<feature type="region of interest" description="Disordered" evidence="1">
    <location>
        <begin position="196"/>
        <end position="277"/>
    </location>
</feature>
<feature type="compositionally biased region" description="Polar residues" evidence="1">
    <location>
        <begin position="1296"/>
        <end position="1319"/>
    </location>
</feature>
<keyword evidence="2" id="KW-1133">Transmembrane helix</keyword>
<accession>A0A167DRB8</accession>
<evidence type="ECO:0000313" key="7">
    <source>
        <dbReference type="Proteomes" id="UP000189580"/>
    </source>
</evidence>
<feature type="compositionally biased region" description="Polar residues" evidence="1">
    <location>
        <begin position="2783"/>
        <end position="2795"/>
    </location>
</feature>
<feature type="compositionally biased region" description="Polar residues" evidence="1">
    <location>
        <begin position="824"/>
        <end position="835"/>
    </location>
</feature>
<dbReference type="SMART" id="SM01215">
    <property type="entry name" value="Fmp27_SW"/>
    <property type="match status" value="1"/>
</dbReference>
<feature type="compositionally biased region" description="Polar residues" evidence="1">
    <location>
        <begin position="2834"/>
        <end position="2867"/>
    </location>
</feature>
<evidence type="ECO:0000259" key="3">
    <source>
        <dbReference type="SMART" id="SM01214"/>
    </source>
</evidence>
<dbReference type="Pfam" id="PF10344">
    <property type="entry name" value="Hobbit"/>
    <property type="match status" value="1"/>
</dbReference>
<evidence type="ECO:0000313" key="6">
    <source>
        <dbReference type="EMBL" id="ANB13200.1"/>
    </source>
</evidence>
<gene>
    <name evidence="6" type="ORF">AWJ20_1482</name>
</gene>
<keyword evidence="2" id="KW-0812">Transmembrane</keyword>
<sequence length="2962" mass="332198">MPGPAISGDAGVPEVQEPLQAACDYGEGLASGGWGCAPDPAAPLASLESLRDGRDLSCEAGATRVWGGAPAAGGSTTQKLTGSQAVPGAVQRFILSLLGYLLVIYLVSFPVFAIIRVVTGVSIKRLGYFSVRHVSFAVRPGIRIFIGKVGLSFHTPTVARPGWTSLFVSNFEVVIDPKVVLHPDFDLFEKDVDEDELADSEKKPDVDLTPKSTGGDVVDGAAEGLKTARPDGSEGKDGDQEQNGSSESGKEGDDGSKGADSAADGKQEAKQADIDDPSWSIIPPKTVTFYIVRFLLNYARFCSLNINSASVTYTGLTSLVIGNLQLKADLRNTSRSKSNFIGTLDNTMLNDNELPAHCKILVEDFYVTSLLHPTEESREIIESLVVDIDGILGRNDLSLKELSFGFKLGKTTLMIDKVAMILAEVKRIRQQCTRDLLKQRRASSPGLHAQGDETSPRSRAGSRVDSGDGIGDSPPPISPSPSPPLPEKQQVDSQGILSDADIRNLTKIGTMLIRVVKEVEFKATYVGLFGIANKVDEEKDSRLGLAVTARDFSLDLRRLNPDSPGFKLLFSPSDSAHQAVMTISSITCGVDYGTSQEEFLYAPLVTLVSKTNIFSRTLRIVQDIDLQYNENILRANINISDPTVNLGTEHVPMLLRALAGSSKNSSKSQKRMSVHRSSFQRLYPRALIKFTINEPAARIVLDSKNKSDNPGMVISSASKVYCDFESSHSKDYDSSNYNVNASLQVSSFATWYRSPEGERHDIMLSESIFFKVMATTLPCLSVVSTAKLSNAHILLTKYEIIDNLREVAIHFKKGEQEMGKQQQNNANGGFINASSTKKKKKSHPSNILADLPPWCSRIKFEVADTAVTVASEKVRRDNEALRGLTIKMANSIVEYRGPAPHTHPEYPPRTNSITGNTDRTSPSSSTSSLLQPDKRRLSLVMDGIEGYKIVEPYGMEQSESTRFLSIPTVAVALASVTNRTSHHNHDHTSQLQLNVVMRQAVISYDINLHFLGLVLRDLVHHVFAIQHKDKPAPAATPVATTKEIKKPKILDFVSIHFRSENTRIKVKLVNDIRTMLELNSVELIAKPHSNPTITANLIRLYAIHPHVRDAWCIVMSLRGTNGYYDLDAVGEEQDKVILNFDAMRMNMPYQFIYYHIFDNIISLVKAIQNLHKQFETKNYYLVIKPKERDHIPNIPRVRVRSPAFIISLEDDHFESELGMIFQLGLLEQKVRMSKQVAFDEKMQVVCNSDLYKKKNGIDKKAKADANTDKKEEVAIPDEVPTVDDGNDTARDESELDLNSNMNSGINTPIHTNGTAANGHSRTDSFDFNPKRPKKHHTHLGAIGGAIGGNIGSAVGSAAHSNAMKSLHNAFHVRPNRHRKANYKLAEATGPSASCCVSFEHAKQKLLENFSTSWIHLYNEARRNRVETVRNNIEKIWGKDNTPRDTVANEKVIDYSDDPLLFLTYFKGMDLVITKPKFDRAGLAQYLHDIGKGMPLDSKFSLLIPLYIDLKLGELSMELRDYPLPLLHFPELQASQNPKTSAVSLCGHFITAEELSIEPQNIRRIMVPLIPTASIYLEDEESQKYVLEVNRTVASVKMYTDMNFEINSFNPTRITWGQSIQPALQTVMMGFDSFSKPPIDQSPKLGFWDKIRAVFHSRIKLKWNGGDVYLLLKGSRSPYDLLKGGAGFVFAWRNQVSFSVNGDDDPKKFMVTDSQEFVWGVPSYVHWEREYFREFKTFNRGTRTKTNYSEMNNFQKVILKLSGQVQWKLGLLFEQDLIDPNRNPSDPVPRTNKFRPHYDVKLSLPSFIYDLNGYDAYRGFRSQYLHLALSVSSGKSAKAPDVVCYNTAHLSSMTFKHFKEWWALFDGSLSLPIRAGKLFQPTQLIKPKFGRHVSSVQYKLEFSPLFVCHTYRHPNSDNLEKCTRDAATGLKAKIDNFTMDLHQRRQPVGSAAQRWRMKMNLGELDFKGTDLRVICAEFKEKSPEVLLMEKNRADAALANNSPVSSITDDSGGPSTIPSSGEFNISDNDYTWIDLDDFSEMGEIIPVNSAPKVSVLPLMYSPRWTYFRQTDHSDEKIGVTSDGKSYYKFGDTMAHDCLIGKKHPEVTQAKLLKARLDEITEQLKTNDATLDSLQRDLERFPNETKIIARIKKISEGIENLNKRRAAIKKGLEGFDIFEDTGKDTHSLRSTASDGSFFGLNEIADVKSTNVFSNRFIIHNVLFIWNNANRNAVYRYVHRLEIRRQMSYYVTRRAVKYVEELIESQSDKGDFSIRKEDVEKILEEALGGGQNSSEHHHGLDGDSKSSTSQDRMESFNEDLHHTAKGLDATDTYLVRLISPQIQLVSEQNPDQCLLIASRNLELKVLTIEDTMADEDDDMARTVETRYGCMFDDALFFVLNKEEVLRRSMFTFGGTNYGSKENNPMWPPWLSVECCFDSRPLEDALVVERTSVAIRYDKPNSLYVQRSSSTPSSMEDSTNIETSFCSKYVRSEKNRANRIAVDFPRVIAKCDSDQYFAVYSIVVDLLVYSEPVAKQTTERLERMMLTTDFRDMSKAAERLTLLQKDIYRLYDLREEFYIRHDELDENGLYDLLTVEVELRKVFMELVVIMQAIKSGLQKHRKNDNQYLKWAVASDEIIWHALGKNREPFLDIGLADASFNRIEGSDGFNSNTVEVGMMQGFHLSQNSLYPEVFAPFNSPKDGAIQDQNEKLISVKWTMLDPIGGIPIMELFQVRLQPLKLQLEHQTGKEIFSYVFPSNRSDSPFIVPQIKVKESSSNSTIGSLVKRSTGLNNSKTSSTLVDNDDTDSHSTASEMDSLKDIHYKNHNHRQYLAKDHESVRSMSTTVSGSTSILNSGVPSVRNTRTSFTSSHSGRQGLFKHDNSSNTDQSIESGHTDSSKKKKDKKEVELNDVSTMIKRASNYMSIVDIDIASTVLCVSYKASIVVFFSFESLFDCANTNYFRVLELET</sequence>
<feature type="region of interest" description="Disordered" evidence="1">
    <location>
        <begin position="818"/>
        <end position="845"/>
    </location>
</feature>
<dbReference type="Proteomes" id="UP000189580">
    <property type="component" value="Chromosome a"/>
</dbReference>
<feature type="compositionally biased region" description="Polar residues" evidence="1">
    <location>
        <begin position="909"/>
        <end position="919"/>
    </location>
</feature>
<feature type="compositionally biased region" description="Basic and acidic residues" evidence="1">
    <location>
        <begin position="2290"/>
        <end position="2300"/>
    </location>
</feature>
<feature type="compositionally biased region" description="Basic and acidic residues" evidence="1">
    <location>
        <begin position="1257"/>
        <end position="1273"/>
    </location>
</feature>
<evidence type="ECO:0000256" key="1">
    <source>
        <dbReference type="SAM" id="MobiDB-lite"/>
    </source>
</evidence>
<feature type="domain" description="FMP27 WPPW motif-containing RBG unit" evidence="5">
    <location>
        <begin position="1928"/>
        <end position="2431"/>
    </location>
</feature>
<feature type="region of interest" description="Disordered" evidence="1">
    <location>
        <begin position="2772"/>
        <end position="2807"/>
    </location>
</feature>
<dbReference type="SMART" id="SM01214">
    <property type="entry name" value="Fmp27_GFWDK"/>
    <property type="match status" value="1"/>
</dbReference>
<dbReference type="RefSeq" id="XP_018735677.1">
    <property type="nucleotide sequence ID" value="XM_018878366.1"/>
</dbReference>
<feature type="compositionally biased region" description="Basic and acidic residues" evidence="1">
    <location>
        <begin position="226"/>
        <end position="239"/>
    </location>
</feature>
<proteinExistence type="predicted"/>
<dbReference type="PANTHER" id="PTHR15678:SF6">
    <property type="entry name" value="BRIDGE-LIKE LIPID TRANSFER PROTEIN FAMILY MEMBER 2"/>
    <property type="match status" value="1"/>
</dbReference>
<keyword evidence="7" id="KW-1185">Reference proteome</keyword>
<dbReference type="InterPro" id="IPR019415">
    <property type="entry name" value="FMP27_SW_RBG"/>
</dbReference>
<feature type="domain" description="FMP27/BLTP2/Hobbit GFWDK motif-containing RBG unit" evidence="3">
    <location>
        <begin position="1520"/>
        <end position="1680"/>
    </location>
</feature>
<dbReference type="GeneID" id="30033289"/>
<organism evidence="6 7">
    <name type="scientific">Sugiyamaella lignohabitans</name>
    <dbReference type="NCBI Taxonomy" id="796027"/>
    <lineage>
        <taxon>Eukaryota</taxon>
        <taxon>Fungi</taxon>
        <taxon>Dikarya</taxon>
        <taxon>Ascomycota</taxon>
        <taxon>Saccharomycotina</taxon>
        <taxon>Dipodascomycetes</taxon>
        <taxon>Dipodascales</taxon>
        <taxon>Trichomonascaceae</taxon>
        <taxon>Sugiyamaella</taxon>
    </lineage>
</organism>
<feature type="region of interest" description="Disordered" evidence="1">
    <location>
        <begin position="439"/>
        <end position="493"/>
    </location>
</feature>
<dbReference type="SMART" id="SM01216">
    <property type="entry name" value="Fmp27_WPPW"/>
    <property type="match status" value="1"/>
</dbReference>
<feature type="region of interest" description="Disordered" evidence="1">
    <location>
        <begin position="896"/>
        <end position="932"/>
    </location>
</feature>
<feature type="region of interest" description="Disordered" evidence="1">
    <location>
        <begin position="2284"/>
        <end position="2311"/>
    </location>
</feature>
<dbReference type="KEGG" id="slb:AWJ20_1482"/>
<feature type="region of interest" description="Disordered" evidence="1">
    <location>
        <begin position="2828"/>
        <end position="2900"/>
    </location>
</feature>
<feature type="transmembrane region" description="Helical" evidence="2">
    <location>
        <begin position="93"/>
        <end position="115"/>
    </location>
</feature>
<dbReference type="InterPro" id="IPR019441">
    <property type="entry name" value="FMP27/BLTP2/Hobbit_GFWDK_RBG"/>
</dbReference>
<feature type="compositionally biased region" description="Pro residues" evidence="1">
    <location>
        <begin position="473"/>
        <end position="486"/>
    </location>
</feature>
<feature type="compositionally biased region" description="Basic and acidic residues" evidence="1">
    <location>
        <begin position="248"/>
        <end position="273"/>
    </location>
</feature>
<dbReference type="OrthoDB" id="1562405at2759"/>
<feature type="compositionally biased region" description="Basic and acidic residues" evidence="1">
    <location>
        <begin position="2887"/>
        <end position="2900"/>
    </location>
</feature>
<feature type="compositionally biased region" description="Basic and acidic residues" evidence="1">
    <location>
        <begin position="199"/>
        <end position="208"/>
    </location>
</feature>
<feature type="domain" description="FMP27 SW motif-containing RBG unit" evidence="4">
    <location>
        <begin position="1400"/>
        <end position="1502"/>
    </location>
</feature>
<reference evidence="6 7" key="1">
    <citation type="submission" date="2016-02" db="EMBL/GenBank/DDBJ databases">
        <title>Complete genome sequence and transcriptome regulation of the pentose utilising yeast Sugiyamaella lignohabitans.</title>
        <authorList>
            <person name="Bellasio M."/>
            <person name="Peymann A."/>
            <person name="Valli M."/>
            <person name="Sipitzky M."/>
            <person name="Graf A."/>
            <person name="Sauer M."/>
            <person name="Marx H."/>
            <person name="Mattanovich D."/>
        </authorList>
    </citation>
    <scope>NUCLEOTIDE SEQUENCE [LARGE SCALE GENOMIC DNA]</scope>
    <source>
        <strain evidence="6 7">CBS 10342</strain>
    </source>
</reference>
<evidence type="ECO:0008006" key="8">
    <source>
        <dbReference type="Google" id="ProtNLM"/>
    </source>
</evidence>
<dbReference type="EMBL" id="CP014501">
    <property type="protein sequence ID" value="ANB13200.1"/>
    <property type="molecule type" value="Genomic_DNA"/>
</dbReference>
<evidence type="ECO:0000259" key="5">
    <source>
        <dbReference type="SMART" id="SM01216"/>
    </source>
</evidence>
<dbReference type="PANTHER" id="PTHR15678">
    <property type="entry name" value="ANTIGEN MLAA-22-RELATED"/>
    <property type="match status" value="1"/>
</dbReference>
<evidence type="ECO:0000259" key="4">
    <source>
        <dbReference type="SMART" id="SM01215"/>
    </source>
</evidence>